<keyword evidence="2" id="KW-0694">RNA-binding</keyword>
<dbReference type="InterPro" id="IPR010912">
    <property type="entry name" value="SPOC_met"/>
</dbReference>
<dbReference type="PROSITE" id="PS50917">
    <property type="entry name" value="SPOC"/>
    <property type="match status" value="1"/>
</dbReference>
<dbReference type="AlphaFoldDB" id="A0A8X6IWP9"/>
<evidence type="ECO:0000256" key="2">
    <source>
        <dbReference type="ARBA" id="ARBA00022884"/>
    </source>
</evidence>
<dbReference type="Proteomes" id="UP000887116">
    <property type="component" value="Unassembled WGS sequence"/>
</dbReference>
<evidence type="ECO:0000256" key="1">
    <source>
        <dbReference type="ARBA" id="ARBA00004123"/>
    </source>
</evidence>
<dbReference type="EMBL" id="BMAO01029170">
    <property type="protein sequence ID" value="GFR29854.1"/>
    <property type="molecule type" value="Genomic_DNA"/>
</dbReference>
<evidence type="ECO:0000259" key="4">
    <source>
        <dbReference type="PROSITE" id="PS50917"/>
    </source>
</evidence>
<dbReference type="SUPFAM" id="SSF100939">
    <property type="entry name" value="SPOC domain-like"/>
    <property type="match status" value="1"/>
</dbReference>
<keyword evidence="6" id="KW-1185">Reference proteome</keyword>
<reference evidence="5" key="1">
    <citation type="submission" date="2020-07" db="EMBL/GenBank/DDBJ databases">
        <title>Multicomponent nature underlies the extraordinary mechanical properties of spider dragline silk.</title>
        <authorList>
            <person name="Kono N."/>
            <person name="Nakamura H."/>
            <person name="Mori M."/>
            <person name="Yoshida Y."/>
            <person name="Ohtoshi R."/>
            <person name="Malay A.D."/>
            <person name="Moran D.A.P."/>
            <person name="Tomita M."/>
            <person name="Numata K."/>
            <person name="Arakawa K."/>
        </authorList>
    </citation>
    <scope>NUCLEOTIDE SEQUENCE</scope>
</reference>
<protein>
    <submittedName>
        <fullName evidence="5">SPOC domain-containing protein</fullName>
    </submittedName>
</protein>
<proteinExistence type="predicted"/>
<evidence type="ECO:0000313" key="5">
    <source>
        <dbReference type="EMBL" id="GFR29854.1"/>
    </source>
</evidence>
<dbReference type="GO" id="GO:0003723">
    <property type="term" value="F:RNA binding"/>
    <property type="evidence" value="ECO:0007669"/>
    <property type="project" value="UniProtKB-KW"/>
</dbReference>
<keyword evidence="3" id="KW-0539">Nucleus</keyword>
<gene>
    <name evidence="5" type="primary">AVEN_262413_1</name>
    <name evidence="5" type="ORF">TNCT_398231</name>
</gene>
<accession>A0A8X6IWP9</accession>
<feature type="domain" description="SPOC" evidence="4">
    <location>
        <begin position="1"/>
        <end position="145"/>
    </location>
</feature>
<evidence type="ECO:0000313" key="6">
    <source>
        <dbReference type="Proteomes" id="UP000887116"/>
    </source>
</evidence>
<sequence>MGHLILRHYRTLVKLIYVAGDMSLAFQALPKFGPVPSIILEDALENKLIDEYVYKYKRKCVLIALPFGRDEEERQSQARAMFTGFIRYLKEIMATGAAGIVINEGEFRVRMYLKLEGSTNILASLAPDWFHSFYDRLFVIIVLYE</sequence>
<dbReference type="InterPro" id="IPR016194">
    <property type="entry name" value="SPOC-like_C_dom_sf"/>
</dbReference>
<organism evidence="5 6">
    <name type="scientific">Trichonephila clavata</name>
    <name type="common">Joro spider</name>
    <name type="synonym">Nephila clavata</name>
    <dbReference type="NCBI Taxonomy" id="2740835"/>
    <lineage>
        <taxon>Eukaryota</taxon>
        <taxon>Metazoa</taxon>
        <taxon>Ecdysozoa</taxon>
        <taxon>Arthropoda</taxon>
        <taxon>Chelicerata</taxon>
        <taxon>Arachnida</taxon>
        <taxon>Araneae</taxon>
        <taxon>Araneomorphae</taxon>
        <taxon>Entelegynae</taxon>
        <taxon>Araneoidea</taxon>
        <taxon>Nephilidae</taxon>
        <taxon>Trichonephila</taxon>
    </lineage>
</organism>
<comment type="subcellular location">
    <subcellularLocation>
        <location evidence="1">Nucleus</location>
    </subcellularLocation>
</comment>
<dbReference type="OrthoDB" id="6431733at2759"/>
<name>A0A8X6IWP9_TRICU</name>
<comment type="caution">
    <text evidence="5">The sequence shown here is derived from an EMBL/GenBank/DDBJ whole genome shotgun (WGS) entry which is preliminary data.</text>
</comment>
<evidence type="ECO:0000256" key="3">
    <source>
        <dbReference type="ARBA" id="ARBA00023242"/>
    </source>
</evidence>
<dbReference type="GO" id="GO:0005634">
    <property type="term" value="C:nucleus"/>
    <property type="evidence" value="ECO:0007669"/>
    <property type="project" value="UniProtKB-SubCell"/>
</dbReference>
<dbReference type="Gene3D" id="2.40.290.10">
    <property type="match status" value="1"/>
</dbReference>